<comment type="similarity">
    <text evidence="1">Belongs to the ROK (NagC/XylR) family.</text>
</comment>
<dbReference type="InterPro" id="IPR036388">
    <property type="entry name" value="WH-like_DNA-bd_sf"/>
</dbReference>
<dbReference type="EMBL" id="BMJI01000013">
    <property type="protein sequence ID" value="GGC94126.1"/>
    <property type="molecule type" value="Genomic_DNA"/>
</dbReference>
<dbReference type="InterPro" id="IPR036390">
    <property type="entry name" value="WH_DNA-bd_sf"/>
</dbReference>
<dbReference type="PANTHER" id="PTHR18964:SF173">
    <property type="entry name" value="GLUCOKINASE"/>
    <property type="match status" value="1"/>
</dbReference>
<accession>A0ABQ1PBS9</accession>
<sequence>MPSPPVASTTPPAPRGVTVPSIVPPATPAVVPAPASSALRAGELFQVLRDGHARTRAELAEITGLARSTIATRIDALMACGLIGPAGEAVSSGGRPPSRFAFSASSRVVLAVDVGATHVLIALTDLGGRVLDESRAAIAVSVGPAAVLDLVVEQAKHLLERSGRDVRELAGIGIGLPGPVEHSTGRPANPPIMPGWDGFDVPARVQESFGMGGELDVLVDNDVNIMALGERAGFWPVEENLLFVKVATGIGAGIVGRGLLQRGADGTAGDIGHVRLARGDGVLCRCGNVGCLEALASGPAVAAALKAAGVRAESAEDVLDLVRHGSVEAVQAVRQAGRDIGEVLATCVNLLNPSVIVIGGGLSAAGEYLLAGVREVVYQRSLPLATARLRIVQSMAGDRAGVLGASRMIIDHVLSPDRIGALVADA</sequence>
<dbReference type="Proteomes" id="UP000597761">
    <property type="component" value="Unassembled WGS sequence"/>
</dbReference>
<dbReference type="InterPro" id="IPR049874">
    <property type="entry name" value="ROK_cs"/>
</dbReference>
<evidence type="ECO:0000256" key="1">
    <source>
        <dbReference type="ARBA" id="ARBA00006479"/>
    </source>
</evidence>
<keyword evidence="2" id="KW-0808">Transferase</keyword>
<dbReference type="Gene3D" id="1.10.10.10">
    <property type="entry name" value="Winged helix-like DNA-binding domain superfamily/Winged helix DNA-binding domain"/>
    <property type="match status" value="1"/>
</dbReference>
<evidence type="ECO:0000313" key="2">
    <source>
        <dbReference type="EMBL" id="GGC94126.1"/>
    </source>
</evidence>
<protein>
    <submittedName>
        <fullName evidence="2">Sugar kinase</fullName>
    </submittedName>
</protein>
<comment type="caution">
    <text evidence="2">The sequence shown here is derived from an EMBL/GenBank/DDBJ whole genome shotgun (WGS) entry which is preliminary data.</text>
</comment>
<keyword evidence="3" id="KW-1185">Reference proteome</keyword>
<dbReference type="SUPFAM" id="SSF53067">
    <property type="entry name" value="Actin-like ATPase domain"/>
    <property type="match status" value="1"/>
</dbReference>
<dbReference type="InterPro" id="IPR000600">
    <property type="entry name" value="ROK"/>
</dbReference>
<evidence type="ECO:0000313" key="3">
    <source>
        <dbReference type="Proteomes" id="UP000597761"/>
    </source>
</evidence>
<dbReference type="PANTHER" id="PTHR18964">
    <property type="entry name" value="ROK (REPRESSOR, ORF, KINASE) FAMILY"/>
    <property type="match status" value="1"/>
</dbReference>
<dbReference type="InterPro" id="IPR043129">
    <property type="entry name" value="ATPase_NBD"/>
</dbReference>
<dbReference type="PROSITE" id="PS01125">
    <property type="entry name" value="ROK"/>
    <property type="match status" value="1"/>
</dbReference>
<proteinExistence type="inferred from homology"/>
<dbReference type="SUPFAM" id="SSF46785">
    <property type="entry name" value="Winged helix' DNA-binding domain"/>
    <property type="match status" value="1"/>
</dbReference>
<dbReference type="Pfam" id="PF13412">
    <property type="entry name" value="HTH_24"/>
    <property type="match status" value="1"/>
</dbReference>
<dbReference type="Pfam" id="PF00480">
    <property type="entry name" value="ROK"/>
    <property type="match status" value="1"/>
</dbReference>
<gene>
    <name evidence="2" type="ORF">GCM10011512_21450</name>
</gene>
<name>A0ABQ1PBS9_9MICC</name>
<keyword evidence="2" id="KW-0418">Kinase</keyword>
<dbReference type="GO" id="GO:0016301">
    <property type="term" value="F:kinase activity"/>
    <property type="evidence" value="ECO:0007669"/>
    <property type="project" value="UniProtKB-KW"/>
</dbReference>
<reference evidence="3" key="1">
    <citation type="journal article" date="2019" name="Int. J. Syst. Evol. Microbiol.">
        <title>The Global Catalogue of Microorganisms (GCM) 10K type strain sequencing project: providing services to taxonomists for standard genome sequencing and annotation.</title>
        <authorList>
            <consortium name="The Broad Institute Genomics Platform"/>
            <consortium name="The Broad Institute Genome Sequencing Center for Infectious Disease"/>
            <person name="Wu L."/>
            <person name="Ma J."/>
        </authorList>
    </citation>
    <scope>NUCLEOTIDE SEQUENCE [LARGE SCALE GENOMIC DNA]</scope>
    <source>
        <strain evidence="3">CGMCC 1.15480</strain>
    </source>
</reference>
<organism evidence="2 3">
    <name type="scientific">Tersicoccus solisilvae</name>
    <dbReference type="NCBI Taxonomy" id="1882339"/>
    <lineage>
        <taxon>Bacteria</taxon>
        <taxon>Bacillati</taxon>
        <taxon>Actinomycetota</taxon>
        <taxon>Actinomycetes</taxon>
        <taxon>Micrococcales</taxon>
        <taxon>Micrococcaceae</taxon>
        <taxon>Tersicoccus</taxon>
    </lineage>
</organism>
<dbReference type="Gene3D" id="3.30.420.40">
    <property type="match status" value="2"/>
</dbReference>